<dbReference type="EMBL" id="CP045119">
    <property type="protein sequence ID" value="QIN84710.1"/>
    <property type="molecule type" value="Genomic_DNA"/>
</dbReference>
<keyword evidence="3" id="KW-1185">Reference proteome</keyword>
<evidence type="ECO:0000313" key="3">
    <source>
        <dbReference type="Proteomes" id="UP000501452"/>
    </source>
</evidence>
<reference evidence="2 3" key="1">
    <citation type="submission" date="2019-10" db="EMBL/GenBank/DDBJ databases">
        <title>Rubrobacter sp nov SCSIO 52090 isolated from a deep-sea sediment in the South China Sea.</title>
        <authorList>
            <person name="Chen R.W."/>
        </authorList>
    </citation>
    <scope>NUCLEOTIDE SEQUENCE [LARGE SCALE GENOMIC DNA]</scope>
    <source>
        <strain evidence="2 3">SCSIO 52909</strain>
    </source>
</reference>
<feature type="transmembrane region" description="Helical" evidence="1">
    <location>
        <begin position="31"/>
        <end position="55"/>
    </location>
</feature>
<dbReference type="Proteomes" id="UP000501452">
    <property type="component" value="Chromosome"/>
</dbReference>
<feature type="transmembrane region" description="Helical" evidence="1">
    <location>
        <begin position="104"/>
        <end position="137"/>
    </location>
</feature>
<keyword evidence="1" id="KW-0812">Transmembrane</keyword>
<dbReference type="AlphaFoldDB" id="A0A6G8QDX9"/>
<gene>
    <name evidence="2" type="ORF">GBA63_20190</name>
</gene>
<dbReference type="RefSeq" id="WP_166179163.1">
    <property type="nucleotide sequence ID" value="NZ_CP045119.1"/>
</dbReference>
<keyword evidence="1" id="KW-1133">Transmembrane helix</keyword>
<evidence type="ECO:0000313" key="2">
    <source>
        <dbReference type="EMBL" id="QIN84710.1"/>
    </source>
</evidence>
<feature type="transmembrane region" description="Helical" evidence="1">
    <location>
        <begin position="75"/>
        <end position="97"/>
    </location>
</feature>
<name>A0A6G8QDX9_9ACTN</name>
<sequence length="171" mass="18281">MEQLVPSLVFYLFVLGICLVRPGAGRVLVGVFFLIMALGVNVVLVLTAPELFVALGAEAPLVPPYGWFFENVVALAPPLFGLLAAAFETTIALMILSRSRYVKWGLVGGVAFLVGITPLGVWTLANPVLALALAVLLRREYIRGLPEMIGDAVRPARSHASATVAGRRGER</sequence>
<keyword evidence="1" id="KW-0472">Membrane</keyword>
<accession>A0A6G8QDX9</accession>
<organism evidence="2 3">
    <name type="scientific">Rubrobacter tropicus</name>
    <dbReference type="NCBI Taxonomy" id="2653851"/>
    <lineage>
        <taxon>Bacteria</taxon>
        <taxon>Bacillati</taxon>
        <taxon>Actinomycetota</taxon>
        <taxon>Rubrobacteria</taxon>
        <taxon>Rubrobacterales</taxon>
        <taxon>Rubrobacteraceae</taxon>
        <taxon>Rubrobacter</taxon>
    </lineage>
</organism>
<feature type="transmembrane region" description="Helical" evidence="1">
    <location>
        <begin position="6"/>
        <end position="24"/>
    </location>
</feature>
<proteinExistence type="predicted"/>
<protein>
    <submittedName>
        <fullName evidence="2">Uncharacterized protein</fullName>
    </submittedName>
</protein>
<evidence type="ECO:0000256" key="1">
    <source>
        <dbReference type="SAM" id="Phobius"/>
    </source>
</evidence>
<dbReference type="KEGG" id="rub:GBA63_20190"/>